<name>A0A0L0M0U2_9BURK</name>
<dbReference type="EMBL" id="LFJJ01000363">
    <property type="protein sequence ID" value="KND55659.1"/>
    <property type="molecule type" value="Genomic_DNA"/>
</dbReference>
<dbReference type="OrthoDB" id="9125728at2"/>
<gene>
    <name evidence="1" type="ORF">BVER_03990</name>
</gene>
<keyword evidence="2" id="KW-1185">Reference proteome</keyword>
<evidence type="ECO:0000313" key="1">
    <source>
        <dbReference type="EMBL" id="KND55659.1"/>
    </source>
</evidence>
<dbReference type="Gene3D" id="1.10.10.2830">
    <property type="match status" value="1"/>
</dbReference>
<dbReference type="Proteomes" id="UP000036959">
    <property type="component" value="Unassembled WGS sequence"/>
</dbReference>
<accession>A0A0L0M0U2</accession>
<dbReference type="AlphaFoldDB" id="A0A0L0M0U2"/>
<protein>
    <submittedName>
        <fullName evidence="1">Uncharacterized protein</fullName>
    </submittedName>
</protein>
<proteinExistence type="predicted"/>
<evidence type="ECO:0000313" key="2">
    <source>
        <dbReference type="Proteomes" id="UP000036959"/>
    </source>
</evidence>
<sequence length="166" mass="18524">MAAIYQKGLAEARWDSMTGAAQALGWHKTKLMRAVAISQLPIEVLQLFEGKTLLYANGDVLLKIHQVIGTAKMVECAEELLKKPKRRSAEQIVAHLMGVKEESRLALKIRKVRSQRVTRFVFEFSVKVSEAAEIIAGGEDLAPIIKTALSMLQTKQKARKQRTKPT</sequence>
<organism evidence="1 2">
    <name type="scientific">Candidatus Burkholderia verschuerenii</name>
    <dbReference type="NCBI Taxonomy" id="242163"/>
    <lineage>
        <taxon>Bacteria</taxon>
        <taxon>Pseudomonadati</taxon>
        <taxon>Pseudomonadota</taxon>
        <taxon>Betaproteobacteria</taxon>
        <taxon>Burkholderiales</taxon>
        <taxon>Burkholderiaceae</taxon>
        <taxon>Burkholderia</taxon>
    </lineage>
</organism>
<comment type="caution">
    <text evidence="1">The sequence shown here is derived from an EMBL/GenBank/DDBJ whole genome shotgun (WGS) entry which is preliminary data.</text>
</comment>
<reference evidence="2" key="1">
    <citation type="submission" date="2015-06" db="EMBL/GenBank/DDBJ databases">
        <title>Comparative genomics of Burkholderia leaf nodule symbionts.</title>
        <authorList>
            <person name="Carlier A."/>
            <person name="Eberl L."/>
            <person name="Pinto-Carbo M."/>
        </authorList>
    </citation>
    <scope>NUCLEOTIDE SEQUENCE [LARGE SCALE GENOMIC DNA]</scope>
    <source>
        <strain evidence="2">UZHbot4</strain>
    </source>
</reference>
<dbReference type="PATRIC" id="fig|242163.4.peg.4673"/>